<organism evidence="1 2">
    <name type="scientific">Funneliformis mosseae</name>
    <name type="common">Endomycorrhizal fungus</name>
    <name type="synonym">Glomus mosseae</name>
    <dbReference type="NCBI Taxonomy" id="27381"/>
    <lineage>
        <taxon>Eukaryota</taxon>
        <taxon>Fungi</taxon>
        <taxon>Fungi incertae sedis</taxon>
        <taxon>Mucoromycota</taxon>
        <taxon>Glomeromycotina</taxon>
        <taxon>Glomeromycetes</taxon>
        <taxon>Glomerales</taxon>
        <taxon>Glomeraceae</taxon>
        <taxon>Funneliformis</taxon>
    </lineage>
</organism>
<evidence type="ECO:0000313" key="1">
    <source>
        <dbReference type="EMBL" id="CAG8670039.1"/>
    </source>
</evidence>
<reference evidence="1" key="1">
    <citation type="submission" date="2021-06" db="EMBL/GenBank/DDBJ databases">
        <authorList>
            <person name="Kallberg Y."/>
            <person name="Tangrot J."/>
            <person name="Rosling A."/>
        </authorList>
    </citation>
    <scope>NUCLEOTIDE SEQUENCE</scope>
    <source>
        <strain evidence="1">87-6 pot B 2015</strain>
    </source>
</reference>
<feature type="non-terminal residue" evidence="1">
    <location>
        <position position="1"/>
    </location>
</feature>
<dbReference type="EMBL" id="CAJVPP010005801">
    <property type="protein sequence ID" value="CAG8670039.1"/>
    <property type="molecule type" value="Genomic_DNA"/>
</dbReference>
<accession>A0A9N9H9R7</accession>
<gene>
    <name evidence="1" type="ORF">FMOSSE_LOCUS12360</name>
</gene>
<keyword evidence="2" id="KW-1185">Reference proteome</keyword>
<evidence type="ECO:0000313" key="2">
    <source>
        <dbReference type="Proteomes" id="UP000789375"/>
    </source>
</evidence>
<dbReference type="Proteomes" id="UP000789375">
    <property type="component" value="Unassembled WGS sequence"/>
</dbReference>
<dbReference type="AlphaFoldDB" id="A0A9N9H9R7"/>
<protein>
    <submittedName>
        <fullName evidence="1">4610_t:CDS:1</fullName>
    </submittedName>
</protein>
<sequence length="71" mass="8826">SLQHEYKFNIDYNNNTISENYEEFIFLIDDDTFYSIFTNFQIKEFHNIWNKDPLHYEESEVSEEFNDKLMK</sequence>
<name>A0A9N9H9R7_FUNMO</name>
<proteinExistence type="predicted"/>
<comment type="caution">
    <text evidence="1">The sequence shown here is derived from an EMBL/GenBank/DDBJ whole genome shotgun (WGS) entry which is preliminary data.</text>
</comment>